<comment type="caution">
    <text evidence="2">The sequence shown here is derived from an EMBL/GenBank/DDBJ whole genome shotgun (WGS) entry which is preliminary data.</text>
</comment>
<proteinExistence type="predicted"/>
<evidence type="ECO:0000313" key="3">
    <source>
        <dbReference type="Proteomes" id="UP001143543"/>
    </source>
</evidence>
<accession>A0ABQ5MEM0</accession>
<dbReference type="Proteomes" id="UP001143543">
    <property type="component" value="Unassembled WGS sequence"/>
</dbReference>
<dbReference type="InterPro" id="IPR014922">
    <property type="entry name" value="YdhG-like"/>
</dbReference>
<protein>
    <recommendedName>
        <fullName evidence="1">YdhG-like domain-containing protein</fullName>
    </recommendedName>
</protein>
<gene>
    <name evidence="2" type="ORF">Y10_01980</name>
</gene>
<feature type="domain" description="YdhG-like" evidence="1">
    <location>
        <begin position="16"/>
        <end position="108"/>
    </location>
</feature>
<evidence type="ECO:0000259" key="1">
    <source>
        <dbReference type="Pfam" id="PF08818"/>
    </source>
</evidence>
<dbReference type="RefSeq" id="WP_281763495.1">
    <property type="nucleotide sequence ID" value="NZ_BRVO01000001.1"/>
</dbReference>
<dbReference type="Gene3D" id="3.90.1150.200">
    <property type="match status" value="1"/>
</dbReference>
<evidence type="ECO:0000313" key="2">
    <source>
        <dbReference type="EMBL" id="GLB47830.1"/>
    </source>
</evidence>
<organism evidence="2 3">
    <name type="scientific">Neptunitalea lumnitzerae</name>
    <dbReference type="NCBI Taxonomy" id="2965509"/>
    <lineage>
        <taxon>Bacteria</taxon>
        <taxon>Pseudomonadati</taxon>
        <taxon>Bacteroidota</taxon>
        <taxon>Flavobacteriia</taxon>
        <taxon>Flavobacteriales</taxon>
        <taxon>Flavobacteriaceae</taxon>
        <taxon>Neptunitalea</taxon>
    </lineage>
</organism>
<dbReference type="EMBL" id="BRVO01000001">
    <property type="protein sequence ID" value="GLB47830.1"/>
    <property type="molecule type" value="Genomic_DNA"/>
</dbReference>
<keyword evidence="3" id="KW-1185">Reference proteome</keyword>
<name>A0ABQ5MEM0_9FLAO</name>
<dbReference type="Pfam" id="PF08818">
    <property type="entry name" value="DUF1801"/>
    <property type="match status" value="1"/>
</dbReference>
<dbReference type="SUPFAM" id="SSF159888">
    <property type="entry name" value="YdhG-like"/>
    <property type="match status" value="1"/>
</dbReference>
<reference evidence="2" key="1">
    <citation type="submission" date="2022-07" db="EMBL/GenBank/DDBJ databases">
        <title>Taxonomy of Novel Oxalotrophic and Methylotrophic Bacteria.</title>
        <authorList>
            <person name="Sahin N."/>
            <person name="Tani A."/>
        </authorList>
    </citation>
    <scope>NUCLEOTIDE SEQUENCE</scope>
    <source>
        <strain evidence="2">Y10</strain>
    </source>
</reference>
<sequence length="115" mass="13559">MNPLDQFYSKQPEPLRSVFLALRQYLLAKPGFTEALKYGLPFFYYNGKRCCYFWKDKKTAHVYIGLVDGNQLHHPSLEQGNRKRMKIYRINPHNDIDENTLEEVINEMLALYKGG</sequence>